<dbReference type="InterPro" id="IPR016181">
    <property type="entry name" value="Acyl_CoA_acyltransferase"/>
</dbReference>
<evidence type="ECO:0000313" key="2">
    <source>
        <dbReference type="EMBL" id="XCG62870.1"/>
    </source>
</evidence>
<dbReference type="RefSeq" id="WP_353648485.1">
    <property type="nucleotide sequence ID" value="NZ_CP159218.1"/>
</dbReference>
<feature type="domain" description="N-acetyltransferase" evidence="1">
    <location>
        <begin position="124"/>
        <end position="256"/>
    </location>
</feature>
<dbReference type="PROSITE" id="PS51186">
    <property type="entry name" value="GNAT"/>
    <property type="match status" value="1"/>
</dbReference>
<name>A0AAU8DMY4_9ACTN</name>
<dbReference type="AlphaFoldDB" id="A0AAU8DMY4"/>
<protein>
    <submittedName>
        <fullName evidence="2">GNAT family N-acetyltransferase</fullName>
    </submittedName>
</protein>
<dbReference type="GO" id="GO:0016747">
    <property type="term" value="F:acyltransferase activity, transferring groups other than amino-acyl groups"/>
    <property type="evidence" value="ECO:0007669"/>
    <property type="project" value="InterPro"/>
</dbReference>
<dbReference type="CDD" id="cd04301">
    <property type="entry name" value="NAT_SF"/>
    <property type="match status" value="1"/>
</dbReference>
<gene>
    <name evidence="2" type="ORF">ABLG96_16845</name>
</gene>
<dbReference type="SUPFAM" id="SSF55729">
    <property type="entry name" value="Acyl-CoA N-acyltransferases (Nat)"/>
    <property type="match status" value="1"/>
</dbReference>
<dbReference type="InterPro" id="IPR000182">
    <property type="entry name" value="GNAT_dom"/>
</dbReference>
<dbReference type="EMBL" id="CP159218">
    <property type="protein sequence ID" value="XCG62870.1"/>
    <property type="molecule type" value="Genomic_DNA"/>
</dbReference>
<dbReference type="Pfam" id="PF00583">
    <property type="entry name" value="Acetyltransf_1"/>
    <property type="match status" value="1"/>
</dbReference>
<accession>A0AAU8DMY4</accession>
<sequence>MTEPAVLLQRYDDQLRTDAETQTAIDVAHLGPLLLATLAGGRGFITYRDLGGAGEIRDLVVRALAHYRDDPAISRVEWKTRGHDHAPGLEDALLENGFRPEATESILIGEVAVLADEVALPTGVTVRRTTAEDEIRAMNAMQAEVFDDQDWTPDAPLPATSGGIEYWVAEVAGQIVSAGRLEPVPGTDFAGLWGGATRPEWRGRGIYRALTAARARSALEQGITLVNVDCTEFSRPILERAGLVKVSTTTPYLWRR</sequence>
<evidence type="ECO:0000259" key="1">
    <source>
        <dbReference type="PROSITE" id="PS51186"/>
    </source>
</evidence>
<dbReference type="Gene3D" id="3.40.630.30">
    <property type="match status" value="1"/>
</dbReference>
<organism evidence="2">
    <name type="scientific">Nakamurella sp. A5-74</name>
    <dbReference type="NCBI Taxonomy" id="3158264"/>
    <lineage>
        <taxon>Bacteria</taxon>
        <taxon>Bacillati</taxon>
        <taxon>Actinomycetota</taxon>
        <taxon>Actinomycetes</taxon>
        <taxon>Nakamurellales</taxon>
        <taxon>Nakamurellaceae</taxon>
        <taxon>Nakamurella</taxon>
    </lineage>
</organism>
<reference evidence="2" key="1">
    <citation type="submission" date="2024-05" db="EMBL/GenBank/DDBJ databases">
        <authorList>
            <person name="Cai S.Y."/>
            <person name="Jin L.M."/>
            <person name="Li H.R."/>
        </authorList>
    </citation>
    <scope>NUCLEOTIDE SEQUENCE</scope>
    <source>
        <strain evidence="2">A5-74</strain>
    </source>
</reference>
<proteinExistence type="predicted"/>